<organism evidence="2 3">
    <name type="scientific">Phanerochaete sordida</name>
    <dbReference type="NCBI Taxonomy" id="48140"/>
    <lineage>
        <taxon>Eukaryota</taxon>
        <taxon>Fungi</taxon>
        <taxon>Dikarya</taxon>
        <taxon>Basidiomycota</taxon>
        <taxon>Agaricomycotina</taxon>
        <taxon>Agaricomycetes</taxon>
        <taxon>Polyporales</taxon>
        <taxon>Phanerochaetaceae</taxon>
        <taxon>Phanerochaete</taxon>
    </lineage>
</organism>
<keyword evidence="3" id="KW-1185">Reference proteome</keyword>
<feature type="signal peptide" evidence="1">
    <location>
        <begin position="1"/>
        <end position="26"/>
    </location>
</feature>
<gene>
    <name evidence="2" type="ORF">PsYK624_118640</name>
</gene>
<accession>A0A9P3GIR4</accession>
<sequence length="79" mass="8228">MHSPAVLRTLIVFVALLLRPALLCAAAPLTFAGIEPPQLASPVNGAPGINNVETGLRPANPGDTFARSVRSESHVMWGA</sequence>
<evidence type="ECO:0000313" key="3">
    <source>
        <dbReference type="Proteomes" id="UP000703269"/>
    </source>
</evidence>
<keyword evidence="1" id="KW-0732">Signal</keyword>
<reference evidence="2 3" key="1">
    <citation type="submission" date="2021-08" db="EMBL/GenBank/DDBJ databases">
        <title>Draft Genome Sequence of Phanerochaete sordida strain YK-624.</title>
        <authorList>
            <person name="Mori T."/>
            <person name="Dohra H."/>
            <person name="Suzuki T."/>
            <person name="Kawagishi H."/>
            <person name="Hirai H."/>
        </authorList>
    </citation>
    <scope>NUCLEOTIDE SEQUENCE [LARGE SCALE GENOMIC DNA]</scope>
    <source>
        <strain evidence="2 3">YK-624</strain>
    </source>
</reference>
<feature type="chain" id="PRO_5040333939" evidence="1">
    <location>
        <begin position="27"/>
        <end position="79"/>
    </location>
</feature>
<evidence type="ECO:0000256" key="1">
    <source>
        <dbReference type="SAM" id="SignalP"/>
    </source>
</evidence>
<dbReference type="AlphaFoldDB" id="A0A9P3GIR4"/>
<dbReference type="EMBL" id="BPQB01000051">
    <property type="protein sequence ID" value="GJE95678.1"/>
    <property type="molecule type" value="Genomic_DNA"/>
</dbReference>
<name>A0A9P3GIR4_9APHY</name>
<protein>
    <submittedName>
        <fullName evidence="2">Uncharacterized protein</fullName>
    </submittedName>
</protein>
<proteinExistence type="predicted"/>
<comment type="caution">
    <text evidence="2">The sequence shown here is derived from an EMBL/GenBank/DDBJ whole genome shotgun (WGS) entry which is preliminary data.</text>
</comment>
<dbReference type="Proteomes" id="UP000703269">
    <property type="component" value="Unassembled WGS sequence"/>
</dbReference>
<evidence type="ECO:0000313" key="2">
    <source>
        <dbReference type="EMBL" id="GJE95678.1"/>
    </source>
</evidence>